<dbReference type="EMBL" id="KK207947">
    <property type="protein sequence ID" value="EZF47266.1"/>
    <property type="molecule type" value="Genomic_DNA"/>
</dbReference>
<sequence>MSIIGATATSSNFDVHMSILPYSNVCLDVEVVPKKELPIWDFGPSMAEREFKHGFVLPYRNHGTCGCRSIVIAGTLLHICGASENKEMRGGGVYGRNIVGCAVHPVVKLLSQKGVHRFETESIAV</sequence>
<accession>A0A022VMR3</accession>
<dbReference type="Proteomes" id="UP000023758">
    <property type="component" value="Unassembled WGS sequence"/>
</dbReference>
<name>A0A022VMR3_TRIRU</name>
<proteinExistence type="predicted"/>
<protein>
    <submittedName>
        <fullName evidence="1">Uncharacterized protein</fullName>
    </submittedName>
</protein>
<dbReference type="AlphaFoldDB" id="A0A022VMR3"/>
<gene>
    <name evidence="1" type="ORF">H103_08843</name>
</gene>
<reference evidence="1" key="1">
    <citation type="submission" date="2014-02" db="EMBL/GenBank/DDBJ databases">
        <title>The Genome Sequence of Trichophyton rubrum (morphotype fischeri) CBS 288.86.</title>
        <authorList>
            <consortium name="The Broad Institute Genomics Platform"/>
            <person name="Cuomo C.A."/>
            <person name="White T.C."/>
            <person name="Graser Y."/>
            <person name="Martinez-Rossi N."/>
            <person name="Heitman J."/>
            <person name="Young S.K."/>
            <person name="Zeng Q."/>
            <person name="Gargeya S."/>
            <person name="Abouelleil A."/>
            <person name="Alvarado L."/>
            <person name="Chapman S.B."/>
            <person name="Gainer-Dewar J."/>
            <person name="Goldberg J."/>
            <person name="Griggs A."/>
            <person name="Gujja S."/>
            <person name="Hansen M."/>
            <person name="Howarth C."/>
            <person name="Imamovic A."/>
            <person name="Larimer J."/>
            <person name="Martinez D."/>
            <person name="Murphy C."/>
            <person name="Pearson M.D."/>
            <person name="Persinoti G."/>
            <person name="Poon T."/>
            <person name="Priest M."/>
            <person name="Roberts A.D."/>
            <person name="Saif S."/>
            <person name="Shea T.D."/>
            <person name="Sykes S.N."/>
            <person name="Wortman J."/>
            <person name="Nusbaum C."/>
            <person name="Birren B."/>
        </authorList>
    </citation>
    <scope>NUCLEOTIDE SEQUENCE [LARGE SCALE GENOMIC DNA]</scope>
    <source>
        <strain evidence="1">CBS 288.86</strain>
    </source>
</reference>
<evidence type="ECO:0000313" key="1">
    <source>
        <dbReference type="EMBL" id="EZF47266.1"/>
    </source>
</evidence>
<organism evidence="1">
    <name type="scientific">Trichophyton rubrum CBS 288.86</name>
    <dbReference type="NCBI Taxonomy" id="1215330"/>
    <lineage>
        <taxon>Eukaryota</taxon>
        <taxon>Fungi</taxon>
        <taxon>Dikarya</taxon>
        <taxon>Ascomycota</taxon>
        <taxon>Pezizomycotina</taxon>
        <taxon>Eurotiomycetes</taxon>
        <taxon>Eurotiomycetidae</taxon>
        <taxon>Onygenales</taxon>
        <taxon>Arthrodermataceae</taxon>
        <taxon>Trichophyton</taxon>
    </lineage>
</organism>
<dbReference type="HOGENOM" id="CLU_1994245_0_0_1"/>